<proteinExistence type="predicted"/>
<dbReference type="OrthoDB" id="8447702at2759"/>
<feature type="compositionally biased region" description="Polar residues" evidence="1">
    <location>
        <begin position="162"/>
        <end position="176"/>
    </location>
</feature>
<reference evidence="3" key="1">
    <citation type="submission" date="2025-08" db="UniProtKB">
        <authorList>
            <consortium name="RefSeq"/>
        </authorList>
    </citation>
    <scope>IDENTIFICATION</scope>
</reference>
<name>A0A2I4DCY4_AUSLI</name>
<organism evidence="2 3">
    <name type="scientific">Austrofundulus limnaeus</name>
    <name type="common">Annual killifish</name>
    <dbReference type="NCBI Taxonomy" id="52670"/>
    <lineage>
        <taxon>Eukaryota</taxon>
        <taxon>Metazoa</taxon>
        <taxon>Chordata</taxon>
        <taxon>Craniata</taxon>
        <taxon>Vertebrata</taxon>
        <taxon>Euteleostomi</taxon>
        <taxon>Actinopterygii</taxon>
        <taxon>Neopterygii</taxon>
        <taxon>Teleostei</taxon>
        <taxon>Neoteleostei</taxon>
        <taxon>Acanthomorphata</taxon>
        <taxon>Ovalentaria</taxon>
        <taxon>Atherinomorphae</taxon>
        <taxon>Cyprinodontiformes</taxon>
        <taxon>Rivulidae</taxon>
        <taxon>Austrofundulus</taxon>
    </lineage>
</organism>
<accession>A0A2I4DCY4</accession>
<feature type="compositionally biased region" description="Pro residues" evidence="1">
    <location>
        <begin position="72"/>
        <end position="89"/>
    </location>
</feature>
<feature type="region of interest" description="Disordered" evidence="1">
    <location>
        <begin position="49"/>
        <end position="122"/>
    </location>
</feature>
<keyword evidence="2" id="KW-1185">Reference proteome</keyword>
<gene>
    <name evidence="3" type="primary">LOC106537262</name>
</gene>
<dbReference type="Proteomes" id="UP000192220">
    <property type="component" value="Unplaced"/>
</dbReference>
<dbReference type="AlphaFoldDB" id="A0A2I4DCY4"/>
<dbReference type="Gene3D" id="3.40.50.1110">
    <property type="entry name" value="SGNH hydrolase"/>
    <property type="match status" value="1"/>
</dbReference>
<feature type="compositionally biased region" description="Pro residues" evidence="1">
    <location>
        <begin position="203"/>
        <end position="214"/>
    </location>
</feature>
<feature type="compositionally biased region" description="Low complexity" evidence="1">
    <location>
        <begin position="98"/>
        <end position="107"/>
    </location>
</feature>
<evidence type="ECO:0000313" key="2">
    <source>
        <dbReference type="Proteomes" id="UP000192220"/>
    </source>
</evidence>
<dbReference type="SUPFAM" id="SSF52266">
    <property type="entry name" value="SGNH hydrolase"/>
    <property type="match status" value="1"/>
</dbReference>
<dbReference type="GeneID" id="106537262"/>
<feature type="region of interest" description="Disordered" evidence="1">
    <location>
        <begin position="258"/>
        <end position="289"/>
    </location>
</feature>
<dbReference type="KEGG" id="alim:106537262"/>
<evidence type="ECO:0000256" key="1">
    <source>
        <dbReference type="SAM" id="MobiDB-lite"/>
    </source>
</evidence>
<dbReference type="RefSeq" id="XP_013890103.1">
    <property type="nucleotide sequence ID" value="XM_014034649.1"/>
</dbReference>
<protein>
    <submittedName>
        <fullName evidence="3">Mucin-2</fullName>
    </submittedName>
</protein>
<feature type="region of interest" description="Disordered" evidence="1">
    <location>
        <begin position="143"/>
        <end position="223"/>
    </location>
</feature>
<evidence type="ECO:0000313" key="3">
    <source>
        <dbReference type="RefSeq" id="XP_013890103.1"/>
    </source>
</evidence>
<dbReference type="InterPro" id="IPR036514">
    <property type="entry name" value="SGNH_hydro_sf"/>
</dbReference>
<sequence length="465" mass="52129">MLMYDYPSKTDMESSFYTSLVQTPEPYGVIFPHPGTFYPVPMQAFAQPHTPQTQLEPVDLSVSKRSSSPSSSPTPPPARHPPATRPSPPAERTEGPDQQQQREQQNQSTGPAGEPNQIQLSPVIPLIQTPPARRLINMATMTEPQRSDWSPDALGQAEPEDLTQTPQWNKSYSPPGTSRQQQATPPSPQPQRTARQEVICISPSPPPPATPPSQPRRRSAAEELTQMDKVLEEVEEYFLNTPPLEEPTGRLLRSSIQTTLTGSPLTKPGPRGTTSGQRRDTPAPWMTHPTRHCARFDKKLEWKVSLHKKHVILGDSNLSRLPAYDGSNLQIESFSGARWEHATHLLRSAEINVEVEKLILSFGLNDRQQRSLPTVVREMETAISTAMRKFPTAQIFIPQVNFSTSLPLTERLLLEGLNEEIKGYDNHIPLLKEGFITQKDDIHWSSGTGINMFEYWMNLLKEISP</sequence>
<dbReference type="InParanoid" id="A0A2I4DCY4"/>